<evidence type="ECO:0000313" key="7">
    <source>
        <dbReference type="EMBL" id="URE28184.1"/>
    </source>
</evidence>
<dbReference type="Pfam" id="PF00403">
    <property type="entry name" value="HMA"/>
    <property type="match status" value="1"/>
</dbReference>
<evidence type="ECO:0000256" key="3">
    <source>
        <dbReference type="ARBA" id="ARBA00023289"/>
    </source>
</evidence>
<name>A0A9E7H5V2_9LILI</name>
<reference evidence="7" key="1">
    <citation type="submission" date="2022-05" db="EMBL/GenBank/DDBJ databases">
        <title>The Musa troglodytarum L. genome provides insights into the mechanism of non-climacteric behaviour and enrichment of carotenoids.</title>
        <authorList>
            <person name="Wang J."/>
        </authorList>
    </citation>
    <scope>NUCLEOTIDE SEQUENCE</scope>
    <source>
        <tissue evidence="7">Leaf</tissue>
    </source>
</reference>
<feature type="region of interest" description="Disordered" evidence="5">
    <location>
        <begin position="121"/>
        <end position="216"/>
    </location>
</feature>
<dbReference type="PANTHER" id="PTHR45868">
    <property type="entry name" value="HEAVY METAL-ASSOCIATED ISOPRENYLATED PLANT PROTEIN 33-RELATED"/>
    <property type="match status" value="1"/>
</dbReference>
<dbReference type="Gene3D" id="3.30.70.100">
    <property type="match status" value="1"/>
</dbReference>
<dbReference type="PANTHER" id="PTHR45868:SF93">
    <property type="entry name" value="OS12G0144600 PROTEIN"/>
    <property type="match status" value="1"/>
</dbReference>
<dbReference type="SUPFAM" id="SSF55008">
    <property type="entry name" value="HMA, heavy metal-associated domain"/>
    <property type="match status" value="1"/>
</dbReference>
<dbReference type="Proteomes" id="UP001055439">
    <property type="component" value="Chromosome 8"/>
</dbReference>
<feature type="domain" description="HMA" evidence="6">
    <location>
        <begin position="52"/>
        <end position="115"/>
    </location>
</feature>
<dbReference type="EMBL" id="CP097510">
    <property type="protein sequence ID" value="URE28184.1"/>
    <property type="molecule type" value="Genomic_DNA"/>
</dbReference>
<accession>A0A9E7H5V2</accession>
<dbReference type="GO" id="GO:0046872">
    <property type="term" value="F:metal ion binding"/>
    <property type="evidence" value="ECO:0007669"/>
    <property type="project" value="UniProtKB-KW"/>
</dbReference>
<feature type="compositionally biased region" description="Polar residues" evidence="5">
    <location>
        <begin position="439"/>
        <end position="457"/>
    </location>
</feature>
<evidence type="ECO:0000256" key="1">
    <source>
        <dbReference type="ARBA" id="ARBA00022481"/>
    </source>
</evidence>
<keyword evidence="8" id="KW-1185">Reference proteome</keyword>
<dbReference type="PROSITE" id="PS50846">
    <property type="entry name" value="HMA_2"/>
    <property type="match status" value="1"/>
</dbReference>
<feature type="compositionally biased region" description="Polar residues" evidence="5">
    <location>
        <begin position="291"/>
        <end position="314"/>
    </location>
</feature>
<keyword evidence="2" id="KW-0479">Metal-binding</keyword>
<evidence type="ECO:0000259" key="6">
    <source>
        <dbReference type="PROSITE" id="PS50846"/>
    </source>
</evidence>
<protein>
    <submittedName>
        <fullName evidence="7">Heavy metal-associated domain containing protein</fullName>
    </submittedName>
</protein>
<keyword evidence="3" id="KW-0636">Prenylation</keyword>
<proteinExistence type="inferred from homology"/>
<evidence type="ECO:0000256" key="4">
    <source>
        <dbReference type="ARBA" id="ARBA00024045"/>
    </source>
</evidence>
<feature type="region of interest" description="Disordered" evidence="5">
    <location>
        <begin position="435"/>
        <end position="457"/>
    </location>
</feature>
<feature type="region of interest" description="Disordered" evidence="5">
    <location>
        <begin position="248"/>
        <end position="337"/>
    </location>
</feature>
<evidence type="ECO:0000256" key="2">
    <source>
        <dbReference type="ARBA" id="ARBA00022723"/>
    </source>
</evidence>
<dbReference type="PROSITE" id="PS51257">
    <property type="entry name" value="PROKAR_LIPOPROTEIN"/>
    <property type="match status" value="1"/>
</dbReference>
<dbReference type="AlphaFoldDB" id="A0A9E7H5V2"/>
<comment type="similarity">
    <text evidence="4">Belongs to the HIPP family.</text>
</comment>
<dbReference type="CDD" id="cd00371">
    <property type="entry name" value="HMA"/>
    <property type="match status" value="1"/>
</dbReference>
<dbReference type="OrthoDB" id="689350at2759"/>
<keyword evidence="1" id="KW-0488">Methylation</keyword>
<keyword evidence="3" id="KW-0449">Lipoprotein</keyword>
<organism evidence="7 8">
    <name type="scientific">Musa troglodytarum</name>
    <name type="common">fe'i banana</name>
    <dbReference type="NCBI Taxonomy" id="320322"/>
    <lineage>
        <taxon>Eukaryota</taxon>
        <taxon>Viridiplantae</taxon>
        <taxon>Streptophyta</taxon>
        <taxon>Embryophyta</taxon>
        <taxon>Tracheophyta</taxon>
        <taxon>Spermatophyta</taxon>
        <taxon>Magnoliopsida</taxon>
        <taxon>Liliopsida</taxon>
        <taxon>Zingiberales</taxon>
        <taxon>Musaceae</taxon>
        <taxon>Musa</taxon>
    </lineage>
</organism>
<evidence type="ECO:0000313" key="8">
    <source>
        <dbReference type="Proteomes" id="UP001055439"/>
    </source>
</evidence>
<feature type="compositionally biased region" description="Gly residues" evidence="5">
    <location>
        <begin position="274"/>
        <end position="290"/>
    </location>
</feature>
<gene>
    <name evidence="7" type="ORF">MUK42_18776</name>
</gene>
<sequence>MSKKEDIKFLRMQVGGSPLLFPPFLLSVFASCRPKILCFLISICALNNLFTMQTCVIKVSIHCDGCKKKVKKLLQKVDGVYTTSVDAERGRVTVSGDVDPATLIKKLSKAGKHAELLAPKNGNIIIDQGRKPQPRHGKAQPQDNGKQPKGGNGGGGGGGKDRKGQHPEPTRQLLQQLQQMKRAKDLQLPQLKDSKHRKSTFPPKGFDDYDDEDDLDDEMDEFDGFDADFDGDFENINIKPAVAASKGYAMSDKKGGGGSGAEKGEVPVQNKGMQGNGAGGGGRKGGGGGSATKQGWKNHGANNGNTTVNSNPSDGASKGHGKKEAGGGGGGHPMLNPGMMGNIPAAAAVVRGLPARAPQSGYYHQTMAPRQPPEVVATANPYQQQYMAAMMQKQQQQRMMMMMNAQDSVFQPAVGYARPPLPMYNVPPPPPPLLPHQSDPYTTFFSDENTSSSCSIM</sequence>
<dbReference type="InterPro" id="IPR036163">
    <property type="entry name" value="HMA_dom_sf"/>
</dbReference>
<feature type="compositionally biased region" description="Basic and acidic residues" evidence="5">
    <location>
        <begin position="159"/>
        <end position="169"/>
    </location>
</feature>
<feature type="compositionally biased region" description="Gly residues" evidence="5">
    <location>
        <begin position="148"/>
        <end position="158"/>
    </location>
</feature>
<evidence type="ECO:0000256" key="5">
    <source>
        <dbReference type="SAM" id="MobiDB-lite"/>
    </source>
</evidence>
<dbReference type="InterPro" id="IPR006121">
    <property type="entry name" value="HMA_dom"/>
</dbReference>